<dbReference type="InterPro" id="IPR013022">
    <property type="entry name" value="Xyl_isomerase-like_TIM-brl"/>
</dbReference>
<proteinExistence type="predicted"/>
<feature type="chain" id="PRO_5046023694" evidence="2">
    <location>
        <begin position="29"/>
        <end position="298"/>
    </location>
</feature>
<keyword evidence="1 4" id="KW-0413">Isomerase</keyword>
<dbReference type="Gene3D" id="3.20.20.150">
    <property type="entry name" value="Divalent-metal-dependent TIM barrel enzymes"/>
    <property type="match status" value="1"/>
</dbReference>
<protein>
    <submittedName>
        <fullName evidence="4">Hydroxypyruvate isomerase</fullName>
    </submittedName>
</protein>
<dbReference type="RefSeq" id="WP_019943495.1">
    <property type="nucleotide sequence ID" value="NZ_BMLI01000001.1"/>
</dbReference>
<reference evidence="5" key="1">
    <citation type="journal article" date="2019" name="Int. J. Syst. Evol. Microbiol.">
        <title>The Global Catalogue of Microorganisms (GCM) 10K type strain sequencing project: providing services to taxonomists for standard genome sequencing and annotation.</title>
        <authorList>
            <consortium name="The Broad Institute Genomics Platform"/>
            <consortium name="The Broad Institute Genome Sequencing Center for Infectious Disease"/>
            <person name="Wu L."/>
            <person name="Ma J."/>
        </authorList>
    </citation>
    <scope>NUCLEOTIDE SEQUENCE [LARGE SCALE GENOMIC DNA]</scope>
    <source>
        <strain evidence="5">CGMCC 1.6375</strain>
    </source>
</reference>
<dbReference type="PANTHER" id="PTHR43489:SF3">
    <property type="entry name" value="XYLOSE ISOMERASE DOMAIN PROTEIN TIM BARREL"/>
    <property type="match status" value="1"/>
</dbReference>
<keyword evidence="2" id="KW-0732">Signal</keyword>
<dbReference type="InterPro" id="IPR050417">
    <property type="entry name" value="Sugar_Epim/Isomerase"/>
</dbReference>
<dbReference type="Proteomes" id="UP000632339">
    <property type="component" value="Unassembled WGS sequence"/>
</dbReference>
<accession>A0ABQ2HUS3</accession>
<gene>
    <name evidence="4" type="ORF">GCM10010967_25520</name>
</gene>
<dbReference type="Pfam" id="PF01261">
    <property type="entry name" value="AP_endonuc_2"/>
    <property type="match status" value="1"/>
</dbReference>
<feature type="domain" description="Xylose isomerase-like TIM barrel" evidence="3">
    <location>
        <begin position="86"/>
        <end position="278"/>
    </location>
</feature>
<dbReference type="EMBL" id="BMLI01000001">
    <property type="protein sequence ID" value="GGM91345.1"/>
    <property type="molecule type" value="Genomic_DNA"/>
</dbReference>
<comment type="caution">
    <text evidence="4">The sequence shown here is derived from an EMBL/GenBank/DDBJ whole genome shotgun (WGS) entry which is preliminary data.</text>
</comment>
<name>A0ABQ2HUS3_9BACT</name>
<evidence type="ECO:0000256" key="1">
    <source>
        <dbReference type="ARBA" id="ARBA00023235"/>
    </source>
</evidence>
<evidence type="ECO:0000313" key="4">
    <source>
        <dbReference type="EMBL" id="GGM91345.1"/>
    </source>
</evidence>
<dbReference type="PROSITE" id="PS51318">
    <property type="entry name" value="TAT"/>
    <property type="match status" value="1"/>
</dbReference>
<feature type="signal peptide" evidence="2">
    <location>
        <begin position="1"/>
        <end position="28"/>
    </location>
</feature>
<keyword evidence="5" id="KW-1185">Reference proteome</keyword>
<evidence type="ECO:0000259" key="3">
    <source>
        <dbReference type="Pfam" id="PF01261"/>
    </source>
</evidence>
<dbReference type="PANTHER" id="PTHR43489">
    <property type="entry name" value="ISOMERASE"/>
    <property type="match status" value="1"/>
</dbReference>
<sequence>MTQISSRRKALKNLAATAGISAFSSSLASAFAASEKALGPQLNGKINHSVCKWCYSKIPLETFAQECKKIGLTSIELLGPEEWPVIKKYGLTCALPWGEGLTRSIDKGFNDPKNHEELIKGFEDVIPKVRAAGYDKIICFSGNRRGMSDYDGIRNCAEGIRKLIPTCEKHNVTLVMELLNSKVNHKDYMCDRTEWGAALCEAIGSEKFKLLYDIYHMQIQEGDVIATIKKYHKYIAHYHTGGVPGRHEIDETQELYYPAIMQAIVETGYKGFVGQEFVPSRGDDLASLKQGVTICDIA</sequence>
<dbReference type="GO" id="GO:0016853">
    <property type="term" value="F:isomerase activity"/>
    <property type="evidence" value="ECO:0007669"/>
    <property type="project" value="UniProtKB-KW"/>
</dbReference>
<evidence type="ECO:0000256" key="2">
    <source>
        <dbReference type="SAM" id="SignalP"/>
    </source>
</evidence>
<dbReference type="SUPFAM" id="SSF51658">
    <property type="entry name" value="Xylose isomerase-like"/>
    <property type="match status" value="1"/>
</dbReference>
<organism evidence="4 5">
    <name type="scientific">Dyadobacter beijingensis</name>
    <dbReference type="NCBI Taxonomy" id="365489"/>
    <lineage>
        <taxon>Bacteria</taxon>
        <taxon>Pseudomonadati</taxon>
        <taxon>Bacteroidota</taxon>
        <taxon>Cytophagia</taxon>
        <taxon>Cytophagales</taxon>
        <taxon>Spirosomataceae</taxon>
        <taxon>Dyadobacter</taxon>
    </lineage>
</organism>
<dbReference type="InterPro" id="IPR006311">
    <property type="entry name" value="TAT_signal"/>
</dbReference>
<dbReference type="InterPro" id="IPR036237">
    <property type="entry name" value="Xyl_isomerase-like_sf"/>
</dbReference>
<evidence type="ECO:0000313" key="5">
    <source>
        <dbReference type="Proteomes" id="UP000632339"/>
    </source>
</evidence>